<evidence type="ECO:0000313" key="1">
    <source>
        <dbReference type="EMBL" id="KAL0133740.1"/>
    </source>
</evidence>
<dbReference type="Proteomes" id="UP001430953">
    <property type="component" value="Unassembled WGS sequence"/>
</dbReference>
<proteinExistence type="predicted"/>
<organism evidence="1 2">
    <name type="scientific">Cardiocondyla obscurior</name>
    <dbReference type="NCBI Taxonomy" id="286306"/>
    <lineage>
        <taxon>Eukaryota</taxon>
        <taxon>Metazoa</taxon>
        <taxon>Ecdysozoa</taxon>
        <taxon>Arthropoda</taxon>
        <taxon>Hexapoda</taxon>
        <taxon>Insecta</taxon>
        <taxon>Pterygota</taxon>
        <taxon>Neoptera</taxon>
        <taxon>Endopterygota</taxon>
        <taxon>Hymenoptera</taxon>
        <taxon>Apocrita</taxon>
        <taxon>Aculeata</taxon>
        <taxon>Formicoidea</taxon>
        <taxon>Formicidae</taxon>
        <taxon>Myrmicinae</taxon>
        <taxon>Cardiocondyla</taxon>
    </lineage>
</organism>
<dbReference type="EMBL" id="JADYXP020000001">
    <property type="protein sequence ID" value="KAL0133740.1"/>
    <property type="molecule type" value="Genomic_DNA"/>
</dbReference>
<evidence type="ECO:0000313" key="2">
    <source>
        <dbReference type="Proteomes" id="UP001430953"/>
    </source>
</evidence>
<keyword evidence="2" id="KW-1185">Reference proteome</keyword>
<comment type="caution">
    <text evidence="1">The sequence shown here is derived from an EMBL/GenBank/DDBJ whole genome shotgun (WGS) entry which is preliminary data.</text>
</comment>
<dbReference type="AlphaFoldDB" id="A0AAW2H2E5"/>
<sequence length="106" mass="12012">MSFSLCQISFTRVTSITIHNKRHMPRYFTAIDTHVVFLRIQVDVIFLQFLCRVSINLSEQLCGSKRCAETNDTSNSTANLKLNRETVSSVPRSMVVVVSPIGSRMM</sequence>
<protein>
    <submittedName>
        <fullName evidence="1">Uncharacterized protein</fullName>
    </submittedName>
</protein>
<name>A0AAW2H2E5_9HYME</name>
<reference evidence="1 2" key="1">
    <citation type="submission" date="2023-03" db="EMBL/GenBank/DDBJ databases">
        <title>High recombination rates correlate with genetic variation in Cardiocondyla obscurior ants.</title>
        <authorList>
            <person name="Errbii M."/>
        </authorList>
    </citation>
    <scope>NUCLEOTIDE SEQUENCE [LARGE SCALE GENOMIC DNA]</scope>
    <source>
        <strain evidence="1">Alpha-2009</strain>
        <tissue evidence="1">Whole body</tissue>
    </source>
</reference>
<gene>
    <name evidence="1" type="ORF">PUN28_001007</name>
</gene>
<accession>A0AAW2H2E5</accession>